<dbReference type="SUPFAM" id="SSF52172">
    <property type="entry name" value="CheY-like"/>
    <property type="match status" value="1"/>
</dbReference>
<sequence length="231" mass="24589">MNEPDGGRRHIRVVVADDQELIRAGLRMVLDARPDLTVVGEAADGVEAVAVATRTRPDVVLMDVRMPRQDGIAATRELVAAGSPARVVMLTTFDVDEHVYAALRAGASAFLLKDTRPNDLAEAVRVVARGDALLAPTVTRRLLDRFAGRLPGPPPAADRALAALTAREVEVLTLTARALSNAEIAARLHLSTATVKTHVSAILTKLGLRDRIQAVVLAYDTGLVRPEPPAG</sequence>
<evidence type="ECO:0000256" key="4">
    <source>
        <dbReference type="ARBA" id="ARBA00023163"/>
    </source>
</evidence>
<dbReference type="PANTHER" id="PTHR43214">
    <property type="entry name" value="TWO-COMPONENT RESPONSE REGULATOR"/>
    <property type="match status" value="1"/>
</dbReference>
<dbReference type="Proteomes" id="UP001612812">
    <property type="component" value="Unassembled WGS sequence"/>
</dbReference>
<dbReference type="SMART" id="SM00448">
    <property type="entry name" value="REC"/>
    <property type="match status" value="1"/>
</dbReference>
<dbReference type="InterPro" id="IPR039420">
    <property type="entry name" value="WalR-like"/>
</dbReference>
<feature type="domain" description="HTH luxR-type" evidence="6">
    <location>
        <begin position="157"/>
        <end position="222"/>
    </location>
</feature>
<evidence type="ECO:0000313" key="8">
    <source>
        <dbReference type="EMBL" id="MFI7262380.1"/>
    </source>
</evidence>
<dbReference type="Pfam" id="PF00072">
    <property type="entry name" value="Response_reg"/>
    <property type="match status" value="1"/>
</dbReference>
<keyword evidence="9" id="KW-1185">Reference proteome</keyword>
<keyword evidence="4" id="KW-0804">Transcription</keyword>
<keyword evidence="2" id="KW-0805">Transcription regulation</keyword>
<dbReference type="CDD" id="cd06170">
    <property type="entry name" value="LuxR_C_like"/>
    <property type="match status" value="1"/>
</dbReference>
<evidence type="ECO:0000313" key="9">
    <source>
        <dbReference type="Proteomes" id="UP001612812"/>
    </source>
</evidence>
<dbReference type="InterPro" id="IPR000792">
    <property type="entry name" value="Tscrpt_reg_LuxR_C"/>
</dbReference>
<organism evidence="8 9">
    <name type="scientific">Micromonospora maritima</name>
    <dbReference type="NCBI Taxonomy" id="986711"/>
    <lineage>
        <taxon>Bacteria</taxon>
        <taxon>Bacillati</taxon>
        <taxon>Actinomycetota</taxon>
        <taxon>Actinomycetes</taxon>
        <taxon>Micromonosporales</taxon>
        <taxon>Micromonosporaceae</taxon>
        <taxon>Micromonospora</taxon>
    </lineage>
</organism>
<dbReference type="InterPro" id="IPR058245">
    <property type="entry name" value="NreC/VraR/RcsB-like_REC"/>
</dbReference>
<evidence type="ECO:0000256" key="2">
    <source>
        <dbReference type="ARBA" id="ARBA00023015"/>
    </source>
</evidence>
<evidence type="ECO:0000259" key="7">
    <source>
        <dbReference type="PROSITE" id="PS50110"/>
    </source>
</evidence>
<comment type="caution">
    <text evidence="8">The sequence shown here is derived from an EMBL/GenBank/DDBJ whole genome shotgun (WGS) entry which is preliminary data.</text>
</comment>
<dbReference type="PROSITE" id="PS50043">
    <property type="entry name" value="HTH_LUXR_2"/>
    <property type="match status" value="1"/>
</dbReference>
<reference evidence="8 9" key="1">
    <citation type="submission" date="2024-10" db="EMBL/GenBank/DDBJ databases">
        <title>The Natural Products Discovery Center: Release of the First 8490 Sequenced Strains for Exploring Actinobacteria Biosynthetic Diversity.</title>
        <authorList>
            <person name="Kalkreuter E."/>
            <person name="Kautsar S.A."/>
            <person name="Yang D."/>
            <person name="Bader C.D."/>
            <person name="Teijaro C.N."/>
            <person name="Fluegel L."/>
            <person name="Davis C.M."/>
            <person name="Simpson J.R."/>
            <person name="Lauterbach L."/>
            <person name="Steele A.D."/>
            <person name="Gui C."/>
            <person name="Meng S."/>
            <person name="Li G."/>
            <person name="Viehrig K."/>
            <person name="Ye F."/>
            <person name="Su P."/>
            <person name="Kiefer A.F."/>
            <person name="Nichols A."/>
            <person name="Cepeda A.J."/>
            <person name="Yan W."/>
            <person name="Fan B."/>
            <person name="Jiang Y."/>
            <person name="Adhikari A."/>
            <person name="Zheng C.-J."/>
            <person name="Schuster L."/>
            <person name="Cowan T.M."/>
            <person name="Smanski M.J."/>
            <person name="Chevrette M.G."/>
            <person name="De Carvalho L.P.S."/>
            <person name="Shen B."/>
        </authorList>
    </citation>
    <scope>NUCLEOTIDE SEQUENCE [LARGE SCALE GENOMIC DNA]</scope>
    <source>
        <strain evidence="8 9">NPDC049845</strain>
    </source>
</reference>
<feature type="modified residue" description="4-aspartylphosphate" evidence="5">
    <location>
        <position position="63"/>
    </location>
</feature>
<evidence type="ECO:0000256" key="1">
    <source>
        <dbReference type="ARBA" id="ARBA00022553"/>
    </source>
</evidence>
<name>A0ABW7ZIC3_9ACTN</name>
<accession>A0ABW7ZIC3</accession>
<dbReference type="InterPro" id="IPR016032">
    <property type="entry name" value="Sig_transdc_resp-reg_C-effctor"/>
</dbReference>
<dbReference type="CDD" id="cd17535">
    <property type="entry name" value="REC_NarL-like"/>
    <property type="match status" value="1"/>
</dbReference>
<dbReference type="PANTHER" id="PTHR43214:SF24">
    <property type="entry name" value="TRANSCRIPTIONAL REGULATORY PROTEIN NARL-RELATED"/>
    <property type="match status" value="1"/>
</dbReference>
<keyword evidence="1 5" id="KW-0597">Phosphoprotein</keyword>
<dbReference type="SUPFAM" id="SSF46894">
    <property type="entry name" value="C-terminal effector domain of the bipartite response regulators"/>
    <property type="match status" value="1"/>
</dbReference>
<feature type="domain" description="Response regulatory" evidence="7">
    <location>
        <begin position="12"/>
        <end position="128"/>
    </location>
</feature>
<dbReference type="RefSeq" id="WP_396770746.1">
    <property type="nucleotide sequence ID" value="NZ_JBITLA010000011.1"/>
</dbReference>
<dbReference type="EMBL" id="JBITLE010000003">
    <property type="protein sequence ID" value="MFI7262380.1"/>
    <property type="molecule type" value="Genomic_DNA"/>
</dbReference>
<evidence type="ECO:0000256" key="3">
    <source>
        <dbReference type="ARBA" id="ARBA00023125"/>
    </source>
</evidence>
<evidence type="ECO:0000259" key="6">
    <source>
        <dbReference type="PROSITE" id="PS50043"/>
    </source>
</evidence>
<dbReference type="Gene3D" id="3.40.50.2300">
    <property type="match status" value="1"/>
</dbReference>
<proteinExistence type="predicted"/>
<gene>
    <name evidence="8" type="ORF">ACIBP4_08795</name>
</gene>
<dbReference type="InterPro" id="IPR011006">
    <property type="entry name" value="CheY-like_superfamily"/>
</dbReference>
<dbReference type="Pfam" id="PF00196">
    <property type="entry name" value="GerE"/>
    <property type="match status" value="1"/>
</dbReference>
<evidence type="ECO:0000256" key="5">
    <source>
        <dbReference type="PROSITE-ProRule" id="PRU00169"/>
    </source>
</evidence>
<keyword evidence="3" id="KW-0238">DNA-binding</keyword>
<dbReference type="PROSITE" id="PS50110">
    <property type="entry name" value="RESPONSE_REGULATORY"/>
    <property type="match status" value="1"/>
</dbReference>
<dbReference type="PRINTS" id="PR00038">
    <property type="entry name" value="HTHLUXR"/>
</dbReference>
<dbReference type="InterPro" id="IPR001789">
    <property type="entry name" value="Sig_transdc_resp-reg_receiver"/>
</dbReference>
<dbReference type="SMART" id="SM00421">
    <property type="entry name" value="HTH_LUXR"/>
    <property type="match status" value="1"/>
</dbReference>
<protein>
    <submittedName>
        <fullName evidence="8">Response regulator</fullName>
    </submittedName>
</protein>